<dbReference type="Proteomes" id="UP000237000">
    <property type="component" value="Unassembled WGS sequence"/>
</dbReference>
<gene>
    <name evidence="2" type="ORF">TorRG33x02_125860</name>
</gene>
<evidence type="ECO:0000256" key="1">
    <source>
        <dbReference type="SAM" id="MobiDB-lite"/>
    </source>
</evidence>
<organism evidence="2 3">
    <name type="scientific">Trema orientale</name>
    <name type="common">Charcoal tree</name>
    <name type="synonym">Celtis orientalis</name>
    <dbReference type="NCBI Taxonomy" id="63057"/>
    <lineage>
        <taxon>Eukaryota</taxon>
        <taxon>Viridiplantae</taxon>
        <taxon>Streptophyta</taxon>
        <taxon>Embryophyta</taxon>
        <taxon>Tracheophyta</taxon>
        <taxon>Spermatophyta</taxon>
        <taxon>Magnoliopsida</taxon>
        <taxon>eudicotyledons</taxon>
        <taxon>Gunneridae</taxon>
        <taxon>Pentapetalae</taxon>
        <taxon>rosids</taxon>
        <taxon>fabids</taxon>
        <taxon>Rosales</taxon>
        <taxon>Cannabaceae</taxon>
        <taxon>Trema</taxon>
    </lineage>
</organism>
<feature type="region of interest" description="Disordered" evidence="1">
    <location>
        <begin position="38"/>
        <end position="63"/>
    </location>
</feature>
<proteinExistence type="predicted"/>
<dbReference type="AlphaFoldDB" id="A0A2P5F176"/>
<name>A0A2P5F176_TREOI</name>
<dbReference type="EMBL" id="JXTC01000073">
    <property type="protein sequence ID" value="PON91547.1"/>
    <property type="molecule type" value="Genomic_DNA"/>
</dbReference>
<reference evidence="3" key="1">
    <citation type="submission" date="2016-06" db="EMBL/GenBank/DDBJ databases">
        <title>Parallel loss of symbiosis genes in relatives of nitrogen-fixing non-legume Parasponia.</title>
        <authorList>
            <person name="Van Velzen R."/>
            <person name="Holmer R."/>
            <person name="Bu F."/>
            <person name="Rutten L."/>
            <person name="Van Zeijl A."/>
            <person name="Liu W."/>
            <person name="Santuari L."/>
            <person name="Cao Q."/>
            <person name="Sharma T."/>
            <person name="Shen D."/>
            <person name="Roswanjaya Y."/>
            <person name="Wardhani T."/>
            <person name="Kalhor M.S."/>
            <person name="Jansen J."/>
            <person name="Van den Hoogen J."/>
            <person name="Gungor B."/>
            <person name="Hartog M."/>
            <person name="Hontelez J."/>
            <person name="Verver J."/>
            <person name="Yang W.-C."/>
            <person name="Schijlen E."/>
            <person name="Repin R."/>
            <person name="Schilthuizen M."/>
            <person name="Schranz E."/>
            <person name="Heidstra R."/>
            <person name="Miyata K."/>
            <person name="Fedorova E."/>
            <person name="Kohlen W."/>
            <person name="Bisseling T."/>
            <person name="Smit S."/>
            <person name="Geurts R."/>
        </authorList>
    </citation>
    <scope>NUCLEOTIDE SEQUENCE [LARGE SCALE GENOMIC DNA]</scope>
    <source>
        <strain evidence="3">cv. RG33-2</strain>
    </source>
</reference>
<feature type="region of interest" description="Disordered" evidence="1">
    <location>
        <begin position="1"/>
        <end position="21"/>
    </location>
</feature>
<dbReference type="OrthoDB" id="10418818at2759"/>
<feature type="non-terminal residue" evidence="2">
    <location>
        <position position="1"/>
    </location>
</feature>
<protein>
    <submittedName>
        <fullName evidence="2">Uncharacterized protein</fullName>
    </submittedName>
</protein>
<accession>A0A2P5F176</accession>
<sequence length="63" mass="6464">TSYTPAPACSTPSSSGLPPDCSTLFSSGFPPTCLKSPLASSAPLRRPLQHRPGRCPLEEGHGG</sequence>
<feature type="compositionally biased region" description="Low complexity" evidence="1">
    <location>
        <begin position="1"/>
        <end position="15"/>
    </location>
</feature>
<evidence type="ECO:0000313" key="2">
    <source>
        <dbReference type="EMBL" id="PON91547.1"/>
    </source>
</evidence>
<dbReference type="InParanoid" id="A0A2P5F176"/>
<comment type="caution">
    <text evidence="2">The sequence shown here is derived from an EMBL/GenBank/DDBJ whole genome shotgun (WGS) entry which is preliminary data.</text>
</comment>
<keyword evidence="3" id="KW-1185">Reference proteome</keyword>
<evidence type="ECO:0000313" key="3">
    <source>
        <dbReference type="Proteomes" id="UP000237000"/>
    </source>
</evidence>